<evidence type="ECO:0000313" key="2">
    <source>
        <dbReference type="Proteomes" id="UP001333102"/>
    </source>
</evidence>
<keyword evidence="2" id="KW-1185">Reference proteome</keyword>
<proteinExistence type="predicted"/>
<reference evidence="2" key="1">
    <citation type="submission" date="2023-12" db="EMBL/GenBank/DDBJ databases">
        <title>Novel isolates from deep terrestrial aquifers shed light on the physiology and ecology of the class Limnochordia.</title>
        <authorList>
            <person name="Karnachuk O.V."/>
            <person name="Lukina A.P."/>
            <person name="Avakyan M.R."/>
            <person name="Kadnikov V."/>
            <person name="Begmatov S."/>
            <person name="Beletsky A.V."/>
            <person name="Mardanov A.V."/>
            <person name="Ravin N.V."/>
        </authorList>
    </citation>
    <scope>NUCLEOTIDE SEQUENCE [LARGE SCALE GENOMIC DNA]</scope>
    <source>
        <strain evidence="2">LN</strain>
    </source>
</reference>
<gene>
    <name evidence="1" type="ORF">VLY81_10900</name>
</gene>
<organism evidence="1 2">
    <name type="scientific">Geochorda subterranea</name>
    <dbReference type="NCBI Taxonomy" id="3109564"/>
    <lineage>
        <taxon>Bacteria</taxon>
        <taxon>Bacillati</taxon>
        <taxon>Bacillota</taxon>
        <taxon>Limnochordia</taxon>
        <taxon>Limnochordales</taxon>
        <taxon>Geochordaceae</taxon>
        <taxon>Geochorda</taxon>
    </lineage>
</organism>
<dbReference type="RefSeq" id="WP_324668198.1">
    <property type="nucleotide sequence ID" value="NZ_CP141614.1"/>
</dbReference>
<sequence>MSAEPDPTPWVEAARRARASGKVYTLRCVRCEQEAVLQRERLAGAQGPLCFPHLMQLPRPPAAVVEATARWAADLVQRLAGFIRKQDWQVHEPLTAAERTSVRDGALFVAGAYVVTE</sequence>
<accession>A0ABZ1BM92</accession>
<name>A0ABZ1BM92_9FIRM</name>
<evidence type="ECO:0000313" key="1">
    <source>
        <dbReference type="EMBL" id="WRP13930.1"/>
    </source>
</evidence>
<protein>
    <submittedName>
        <fullName evidence="1">Uncharacterized protein</fullName>
    </submittedName>
</protein>
<dbReference type="EMBL" id="CP141614">
    <property type="protein sequence ID" value="WRP13930.1"/>
    <property type="molecule type" value="Genomic_DNA"/>
</dbReference>
<dbReference type="Proteomes" id="UP001333102">
    <property type="component" value="Chromosome"/>
</dbReference>